<protein>
    <submittedName>
        <fullName evidence="1">Uncharacterized protein</fullName>
    </submittedName>
</protein>
<sequence>MEVDVGSAALSNLQIGLLDGEGVDRKANDSCHEALVMLPSLSYAEAGLEEMGSG</sequence>
<reference evidence="1 2" key="1">
    <citation type="submission" date="2019-04" db="EMBL/GenBank/DDBJ databases">
        <title>An improved genome assembly and genetic linkage map for asparagus bean, Vigna unguiculata ssp. sesquipedialis.</title>
        <authorList>
            <person name="Xia Q."/>
            <person name="Zhang R."/>
            <person name="Dong Y."/>
        </authorList>
    </citation>
    <scope>NUCLEOTIDE SEQUENCE [LARGE SCALE GENOMIC DNA]</scope>
    <source>
        <tissue evidence="1">Leaf</tissue>
    </source>
</reference>
<gene>
    <name evidence="1" type="ORF">DEO72_LG11g1743</name>
</gene>
<keyword evidence="2" id="KW-1185">Reference proteome</keyword>
<evidence type="ECO:0000313" key="2">
    <source>
        <dbReference type="Proteomes" id="UP000501690"/>
    </source>
</evidence>
<organism evidence="1 2">
    <name type="scientific">Vigna unguiculata</name>
    <name type="common">Cowpea</name>
    <dbReference type="NCBI Taxonomy" id="3917"/>
    <lineage>
        <taxon>Eukaryota</taxon>
        <taxon>Viridiplantae</taxon>
        <taxon>Streptophyta</taxon>
        <taxon>Embryophyta</taxon>
        <taxon>Tracheophyta</taxon>
        <taxon>Spermatophyta</taxon>
        <taxon>Magnoliopsida</taxon>
        <taxon>eudicotyledons</taxon>
        <taxon>Gunneridae</taxon>
        <taxon>Pentapetalae</taxon>
        <taxon>rosids</taxon>
        <taxon>fabids</taxon>
        <taxon>Fabales</taxon>
        <taxon>Fabaceae</taxon>
        <taxon>Papilionoideae</taxon>
        <taxon>50 kb inversion clade</taxon>
        <taxon>NPAAA clade</taxon>
        <taxon>indigoferoid/millettioid clade</taxon>
        <taxon>Phaseoleae</taxon>
        <taxon>Vigna</taxon>
    </lineage>
</organism>
<name>A0A4D6NN17_VIGUN</name>
<dbReference type="AlphaFoldDB" id="A0A4D6NN17"/>
<accession>A0A4D6NN17</accession>
<proteinExistence type="predicted"/>
<dbReference type="Proteomes" id="UP000501690">
    <property type="component" value="Linkage Group LG11"/>
</dbReference>
<dbReference type="EMBL" id="CP039355">
    <property type="protein sequence ID" value="QCE14738.1"/>
    <property type="molecule type" value="Genomic_DNA"/>
</dbReference>
<evidence type="ECO:0000313" key="1">
    <source>
        <dbReference type="EMBL" id="QCE14738.1"/>
    </source>
</evidence>